<dbReference type="EMBL" id="JAERUA010000011">
    <property type="protein sequence ID" value="KAI1893995.1"/>
    <property type="molecule type" value="Genomic_DNA"/>
</dbReference>
<reference evidence="1" key="1">
    <citation type="submission" date="2021-01" db="EMBL/GenBank/DDBJ databases">
        <authorList>
            <person name="Zahm M."/>
            <person name="Roques C."/>
            <person name="Cabau C."/>
            <person name="Klopp C."/>
            <person name="Donnadieu C."/>
            <person name="Jouanno E."/>
            <person name="Lampietro C."/>
            <person name="Louis A."/>
            <person name="Herpin A."/>
            <person name="Echchiki A."/>
            <person name="Berthelot C."/>
            <person name="Parey E."/>
            <person name="Roest-Crollius H."/>
            <person name="Braasch I."/>
            <person name="Postlethwait J."/>
            <person name="Bobe J."/>
            <person name="Montfort J."/>
            <person name="Bouchez O."/>
            <person name="Begum T."/>
            <person name="Mejri S."/>
            <person name="Adams A."/>
            <person name="Chen W.-J."/>
            <person name="Guiguen Y."/>
        </authorList>
    </citation>
    <scope>NUCLEOTIDE SEQUENCE</scope>
    <source>
        <tissue evidence="1">Blood</tissue>
    </source>
</reference>
<dbReference type="AlphaFoldDB" id="A0A8T3DI12"/>
<comment type="caution">
    <text evidence="1">The sequence shown here is derived from an EMBL/GenBank/DDBJ whole genome shotgun (WGS) entry which is preliminary data.</text>
</comment>
<protein>
    <submittedName>
        <fullName evidence="1">Uncharacterized protein</fullName>
    </submittedName>
</protein>
<name>A0A8T3DI12_9TELE</name>
<organism evidence="1 2">
    <name type="scientific">Albula goreensis</name>
    <dbReference type="NCBI Taxonomy" id="1534307"/>
    <lineage>
        <taxon>Eukaryota</taxon>
        <taxon>Metazoa</taxon>
        <taxon>Chordata</taxon>
        <taxon>Craniata</taxon>
        <taxon>Vertebrata</taxon>
        <taxon>Euteleostomi</taxon>
        <taxon>Actinopterygii</taxon>
        <taxon>Neopterygii</taxon>
        <taxon>Teleostei</taxon>
        <taxon>Albuliformes</taxon>
        <taxon>Albulidae</taxon>
        <taxon>Albula</taxon>
    </lineage>
</organism>
<keyword evidence="2" id="KW-1185">Reference proteome</keyword>
<proteinExistence type="predicted"/>
<gene>
    <name evidence="1" type="ORF">AGOR_G00129440</name>
</gene>
<evidence type="ECO:0000313" key="2">
    <source>
        <dbReference type="Proteomes" id="UP000829720"/>
    </source>
</evidence>
<dbReference type="Proteomes" id="UP000829720">
    <property type="component" value="Unassembled WGS sequence"/>
</dbReference>
<evidence type="ECO:0000313" key="1">
    <source>
        <dbReference type="EMBL" id="KAI1893995.1"/>
    </source>
</evidence>
<sequence>MQGDSKKTAEKTKAESHSLTLLCCGWHICTSCICCSELPLPFHHTDSVRPPHSDKEWQHVIQYAGLSGSS</sequence>
<accession>A0A8T3DI12</accession>